<feature type="region of interest" description="Disordered" evidence="1">
    <location>
        <begin position="75"/>
        <end position="219"/>
    </location>
</feature>
<feature type="compositionally biased region" description="Basic and acidic residues" evidence="1">
    <location>
        <begin position="201"/>
        <end position="213"/>
    </location>
</feature>
<dbReference type="AlphaFoldDB" id="A0A316VCR1"/>
<proteinExistence type="predicted"/>
<dbReference type="Proteomes" id="UP000245771">
    <property type="component" value="Unassembled WGS sequence"/>
</dbReference>
<dbReference type="RefSeq" id="XP_025354315.1">
    <property type="nucleotide sequence ID" value="XM_025501024.1"/>
</dbReference>
<dbReference type="EMBL" id="KZ819604">
    <property type="protein sequence ID" value="PWN34013.1"/>
    <property type="molecule type" value="Genomic_DNA"/>
</dbReference>
<dbReference type="InParanoid" id="A0A316VCR1"/>
<feature type="compositionally biased region" description="Basic and acidic residues" evidence="1">
    <location>
        <begin position="178"/>
        <end position="191"/>
    </location>
</feature>
<accession>A0A316VCR1</accession>
<feature type="compositionally biased region" description="Basic and acidic residues" evidence="1">
    <location>
        <begin position="75"/>
        <end position="91"/>
    </location>
</feature>
<dbReference type="OrthoDB" id="3362281at2759"/>
<feature type="compositionally biased region" description="Acidic residues" evidence="1">
    <location>
        <begin position="92"/>
        <end position="110"/>
    </location>
</feature>
<reference evidence="2 3" key="1">
    <citation type="journal article" date="2018" name="Mol. Biol. Evol.">
        <title>Broad Genomic Sampling Reveals a Smut Pathogenic Ancestry of the Fungal Clade Ustilaginomycotina.</title>
        <authorList>
            <person name="Kijpornyongpan T."/>
            <person name="Mondo S.J."/>
            <person name="Barry K."/>
            <person name="Sandor L."/>
            <person name="Lee J."/>
            <person name="Lipzen A."/>
            <person name="Pangilinan J."/>
            <person name="LaButti K."/>
            <person name="Hainaut M."/>
            <person name="Henrissat B."/>
            <person name="Grigoriev I.V."/>
            <person name="Spatafora J.W."/>
            <person name="Aime M.C."/>
        </authorList>
    </citation>
    <scope>NUCLEOTIDE SEQUENCE [LARGE SCALE GENOMIC DNA]</scope>
    <source>
        <strain evidence="2 3">MCA 3882</strain>
    </source>
</reference>
<keyword evidence="3" id="KW-1185">Reference proteome</keyword>
<evidence type="ECO:0000313" key="2">
    <source>
        <dbReference type="EMBL" id="PWN34013.1"/>
    </source>
</evidence>
<feature type="compositionally biased region" description="Basic and acidic residues" evidence="1">
    <location>
        <begin position="144"/>
        <end position="170"/>
    </location>
</feature>
<name>A0A316VCR1_9BASI</name>
<dbReference type="GeneID" id="37022805"/>
<gene>
    <name evidence="2" type="ORF">FA14DRAFT_180646</name>
</gene>
<feature type="compositionally biased region" description="Basic and acidic residues" evidence="1">
    <location>
        <begin position="119"/>
        <end position="134"/>
    </location>
</feature>
<evidence type="ECO:0000256" key="1">
    <source>
        <dbReference type="SAM" id="MobiDB-lite"/>
    </source>
</evidence>
<sequence>MINQSIVRGISAASRTSGMTMRRQAVMSVNRQLGAKRMASSTNPIKKVQSDAPWAITSLLVFGGLFVYLTAPTSGDKHGHGHDDKGHGKEVETEEEPAEEEPAEEEESEDASSSGDEYVDVKKIEDKPGDDAPKGSKALAERSLSADEGAHLQKKTKEASDIQRRDDTTFKHGVAAAKEGHADPEKRESNPKKVVAAAHTARQEKDAAKKEASESDDSE</sequence>
<protein>
    <submittedName>
        <fullName evidence="2">Uncharacterized protein</fullName>
    </submittedName>
</protein>
<organism evidence="2 3">
    <name type="scientific">Meira miltonrushii</name>
    <dbReference type="NCBI Taxonomy" id="1280837"/>
    <lineage>
        <taxon>Eukaryota</taxon>
        <taxon>Fungi</taxon>
        <taxon>Dikarya</taxon>
        <taxon>Basidiomycota</taxon>
        <taxon>Ustilaginomycotina</taxon>
        <taxon>Exobasidiomycetes</taxon>
        <taxon>Exobasidiales</taxon>
        <taxon>Brachybasidiaceae</taxon>
        <taxon>Meira</taxon>
    </lineage>
</organism>
<evidence type="ECO:0000313" key="3">
    <source>
        <dbReference type="Proteomes" id="UP000245771"/>
    </source>
</evidence>